<dbReference type="EMBL" id="MDEJ01000044">
    <property type="protein sequence ID" value="PPU95265.1"/>
    <property type="molecule type" value="Genomic_DNA"/>
</dbReference>
<proteinExistence type="predicted"/>
<gene>
    <name evidence="1" type="ORF">XpopCFBP1817_09025</name>
</gene>
<evidence type="ECO:0000313" key="1">
    <source>
        <dbReference type="EMBL" id="PPU95265.1"/>
    </source>
</evidence>
<evidence type="ECO:0000313" key="2">
    <source>
        <dbReference type="Proteomes" id="UP000239939"/>
    </source>
</evidence>
<comment type="caution">
    <text evidence="1">The sequence shown here is derived from an EMBL/GenBank/DDBJ whole genome shotgun (WGS) entry which is preliminary data.</text>
</comment>
<keyword evidence="2" id="KW-1185">Reference proteome</keyword>
<sequence length="63" mass="7284">MEIDAAFKADAQFADACDLLITETRSPTFSRRLDLRTQWLDALPQRDRDLFVPCHGPVLPPWR</sequence>
<reference evidence="2" key="1">
    <citation type="submission" date="2016-08" db="EMBL/GenBank/DDBJ databases">
        <authorList>
            <person name="Merda D."/>
            <person name="Briand M."/>
            <person name="Taghouti G."/>
            <person name="Carrere S."/>
            <person name="Gouzy J."/>
            <person name="Portier P."/>
            <person name="Jacques M.-A."/>
            <person name="Fischer-Le Saux M."/>
        </authorList>
    </citation>
    <scope>NUCLEOTIDE SEQUENCE [LARGE SCALE GENOMIC DNA]</scope>
    <source>
        <strain evidence="2">CFBP1817</strain>
    </source>
</reference>
<organism evidence="1 2">
    <name type="scientific">Xanthomonas populi</name>
    <dbReference type="NCBI Taxonomy" id="53414"/>
    <lineage>
        <taxon>Bacteria</taxon>
        <taxon>Pseudomonadati</taxon>
        <taxon>Pseudomonadota</taxon>
        <taxon>Gammaproteobacteria</taxon>
        <taxon>Lysobacterales</taxon>
        <taxon>Lysobacteraceae</taxon>
        <taxon>Xanthomonas</taxon>
    </lineage>
</organism>
<dbReference type="Proteomes" id="UP000239939">
    <property type="component" value="Unassembled WGS sequence"/>
</dbReference>
<name>A0A2S7EQ72_9XANT</name>
<dbReference type="AlphaFoldDB" id="A0A2S7EQ72"/>
<protein>
    <submittedName>
        <fullName evidence="1">Uncharacterized protein</fullName>
    </submittedName>
</protein>
<accession>A0A2S7EQ72</accession>